<proteinExistence type="predicted"/>
<organism evidence="1 2">
    <name type="scientific">Dermatophagoides pteronyssinus</name>
    <name type="common">European house dust mite</name>
    <dbReference type="NCBI Taxonomy" id="6956"/>
    <lineage>
        <taxon>Eukaryota</taxon>
        <taxon>Metazoa</taxon>
        <taxon>Ecdysozoa</taxon>
        <taxon>Arthropoda</taxon>
        <taxon>Chelicerata</taxon>
        <taxon>Arachnida</taxon>
        <taxon>Acari</taxon>
        <taxon>Acariformes</taxon>
        <taxon>Sarcoptiformes</taxon>
        <taxon>Astigmata</taxon>
        <taxon>Psoroptidia</taxon>
        <taxon>Analgoidea</taxon>
        <taxon>Pyroglyphidae</taxon>
        <taxon>Dermatophagoidinae</taxon>
        <taxon>Dermatophagoides</taxon>
    </lineage>
</organism>
<reference evidence="1 2" key="2">
    <citation type="journal article" date="2022" name="Mol. Biol. Evol.">
        <title>Comparative Genomics Reveals Insights into the Divergent Evolution of Astigmatic Mites and Household Pest Adaptations.</title>
        <authorList>
            <person name="Xiong Q."/>
            <person name="Wan A.T."/>
            <person name="Liu X."/>
            <person name="Fung C.S."/>
            <person name="Xiao X."/>
            <person name="Malainual N."/>
            <person name="Hou J."/>
            <person name="Wang L."/>
            <person name="Wang M."/>
            <person name="Yang K.Y."/>
            <person name="Cui Y."/>
            <person name="Leung E.L."/>
            <person name="Nong W."/>
            <person name="Shin S.K."/>
            <person name="Au S.W."/>
            <person name="Jeong K.Y."/>
            <person name="Chew F.T."/>
            <person name="Hui J.H."/>
            <person name="Leung T.F."/>
            <person name="Tungtrongchitr A."/>
            <person name="Zhong N."/>
            <person name="Liu Z."/>
            <person name="Tsui S.K."/>
        </authorList>
    </citation>
    <scope>NUCLEOTIDE SEQUENCE [LARGE SCALE GENOMIC DNA]</scope>
    <source>
        <strain evidence="1">Derp</strain>
    </source>
</reference>
<accession>A0ABQ8IXE5</accession>
<name>A0ABQ8IXE5_DERPT</name>
<comment type="caution">
    <text evidence="1">The sequence shown here is derived from an EMBL/GenBank/DDBJ whole genome shotgun (WGS) entry which is preliminary data.</text>
</comment>
<evidence type="ECO:0000313" key="1">
    <source>
        <dbReference type="EMBL" id="KAH9414962.1"/>
    </source>
</evidence>
<sequence>MNKNDMTNIRKKYVYKIENHYYNFKFQNQFQCIRMHYDNLLQIYSICSYDNFHSFKSLYNI</sequence>
<dbReference type="EMBL" id="NJHN03000102">
    <property type="protein sequence ID" value="KAH9414962.1"/>
    <property type="molecule type" value="Genomic_DNA"/>
</dbReference>
<dbReference type="Proteomes" id="UP000887458">
    <property type="component" value="Unassembled WGS sequence"/>
</dbReference>
<protein>
    <submittedName>
        <fullName evidence="1">Uncharacterized protein</fullName>
    </submittedName>
</protein>
<reference evidence="1 2" key="1">
    <citation type="journal article" date="2018" name="J. Allergy Clin. Immunol.">
        <title>High-quality assembly of Dermatophagoides pteronyssinus genome and transcriptome reveals a wide range of novel allergens.</title>
        <authorList>
            <person name="Liu X.Y."/>
            <person name="Yang K.Y."/>
            <person name="Wang M.Q."/>
            <person name="Kwok J.S."/>
            <person name="Zeng X."/>
            <person name="Yang Z."/>
            <person name="Xiao X.J."/>
            <person name="Lau C.P."/>
            <person name="Li Y."/>
            <person name="Huang Z.M."/>
            <person name="Ba J.G."/>
            <person name="Yim A.K."/>
            <person name="Ouyang C.Y."/>
            <person name="Ngai S.M."/>
            <person name="Chan T.F."/>
            <person name="Leung E.L."/>
            <person name="Liu L."/>
            <person name="Liu Z.G."/>
            <person name="Tsui S.K."/>
        </authorList>
    </citation>
    <scope>NUCLEOTIDE SEQUENCE [LARGE SCALE GENOMIC DNA]</scope>
    <source>
        <strain evidence="1">Derp</strain>
    </source>
</reference>
<evidence type="ECO:0000313" key="2">
    <source>
        <dbReference type="Proteomes" id="UP000887458"/>
    </source>
</evidence>
<keyword evidence="2" id="KW-1185">Reference proteome</keyword>
<gene>
    <name evidence="1" type="ORF">DERP_014131</name>
</gene>